<dbReference type="EMBL" id="FXYE01000002">
    <property type="protein sequence ID" value="SMX46189.1"/>
    <property type="molecule type" value="Genomic_DNA"/>
</dbReference>
<evidence type="ECO:0000313" key="6">
    <source>
        <dbReference type="Proteomes" id="UP000202922"/>
    </source>
</evidence>
<dbReference type="OrthoDB" id="8092964at2"/>
<feature type="signal peptide" evidence="2">
    <location>
        <begin position="1"/>
        <end position="20"/>
    </location>
</feature>
<dbReference type="RefSeq" id="WP_093968068.1">
    <property type="nucleotide sequence ID" value="NZ_FXYE01000002.1"/>
</dbReference>
<dbReference type="InterPro" id="IPR036365">
    <property type="entry name" value="PGBD-like_sf"/>
</dbReference>
<dbReference type="GO" id="GO:0004197">
    <property type="term" value="F:cysteine-type endopeptidase activity"/>
    <property type="evidence" value="ECO:0007669"/>
    <property type="project" value="InterPro"/>
</dbReference>
<dbReference type="Pfam" id="PF00656">
    <property type="entry name" value="Peptidase_C14"/>
    <property type="match status" value="1"/>
</dbReference>
<evidence type="ECO:0000256" key="1">
    <source>
        <dbReference type="SAM" id="Coils"/>
    </source>
</evidence>
<dbReference type="SUPFAM" id="SSF47090">
    <property type="entry name" value="PGBD-like"/>
    <property type="match status" value="2"/>
</dbReference>
<organism evidence="5 6">
    <name type="scientific">Actibacterium lipolyticum</name>
    <dbReference type="NCBI Taxonomy" id="1524263"/>
    <lineage>
        <taxon>Bacteria</taxon>
        <taxon>Pseudomonadati</taxon>
        <taxon>Pseudomonadota</taxon>
        <taxon>Alphaproteobacteria</taxon>
        <taxon>Rhodobacterales</taxon>
        <taxon>Roseobacteraceae</taxon>
        <taxon>Actibacterium</taxon>
    </lineage>
</organism>
<reference evidence="6" key="1">
    <citation type="submission" date="2017-05" db="EMBL/GenBank/DDBJ databases">
        <authorList>
            <person name="Rodrigo-Torres L."/>
            <person name="Arahal R. D."/>
            <person name="Lucena T."/>
        </authorList>
    </citation>
    <scope>NUCLEOTIDE SEQUENCE [LARGE SCALE GENOMIC DNA]</scope>
    <source>
        <strain evidence="6">CECT 8621</strain>
    </source>
</reference>
<feature type="domain" description="Peptidoglycan binding-like" evidence="4">
    <location>
        <begin position="487"/>
        <end position="539"/>
    </location>
</feature>
<dbReference type="InterPro" id="IPR029030">
    <property type="entry name" value="Caspase-like_dom_sf"/>
</dbReference>
<sequence>MRRILMTTTAAILLSSPLFAADLAYIVGNEDYDNFSDVRGGEDAADAVDAFAKLPFDTVVRADATATDIAASLAEFVERAGDAQRVVVVLSGLFVHSDRDAWLLPVDSETPNLATLPQTALPISTVLTVLSQHQGQAILLLGADDDDDAQGPYLREGIGNMDVPHGVTVYQGGPRAVARFAEDRLAVPGTALTSSAFNAGLVGSGYIPQDRVFIAKDIAEPAPVATDDTAEMAYWDATVAQDSEDGYAAYLKRYPDGEHAALAQAKIEEIRAEPNRAARLAEEALNLNRDQRREIQRDLSILDYNPRGIDGIFGPGSRGAITKWQQENAFDATSYLTRDQLTRLDAQAEKRAAELEAEAEARRVEQERQDRAYWAETGAAGDEAGLRVYLKRYPDGVFAEVAQERLAVIDEGKRAEAAAQDRAAWDVAVQANTEAAYRDYLTAMPSGAFAEDAKARIAEMTQADQNADEIARAERIEQNLRLNSGTRRLIEERLQALGLKPGAVDGVFDDKTRRAIRRYQTARQITVTGYLNQETVVRLMADSIFK</sequence>
<keyword evidence="1" id="KW-0175">Coiled coil</keyword>
<dbReference type="InterPro" id="IPR036366">
    <property type="entry name" value="PGBDSf"/>
</dbReference>
<feature type="chain" id="PRO_5012218349" evidence="2">
    <location>
        <begin position="21"/>
        <end position="546"/>
    </location>
</feature>
<keyword evidence="6" id="KW-1185">Reference proteome</keyword>
<dbReference type="AlphaFoldDB" id="A0A238KTR3"/>
<evidence type="ECO:0000256" key="2">
    <source>
        <dbReference type="SAM" id="SignalP"/>
    </source>
</evidence>
<dbReference type="Gene3D" id="1.10.101.10">
    <property type="entry name" value="PGBD-like superfamily/PGBD"/>
    <property type="match status" value="2"/>
</dbReference>
<dbReference type="Gene3D" id="3.40.50.1460">
    <property type="match status" value="1"/>
</dbReference>
<dbReference type="GO" id="GO:0006508">
    <property type="term" value="P:proteolysis"/>
    <property type="evidence" value="ECO:0007669"/>
    <property type="project" value="InterPro"/>
</dbReference>
<protein>
    <submittedName>
        <fullName evidence="5">Putative peptidoglycan binding domain protein</fullName>
    </submittedName>
</protein>
<evidence type="ECO:0000313" key="5">
    <source>
        <dbReference type="EMBL" id="SMX46189.1"/>
    </source>
</evidence>
<feature type="domain" description="Peptidase C14 caspase" evidence="3">
    <location>
        <begin position="23"/>
        <end position="108"/>
    </location>
</feature>
<dbReference type="InterPro" id="IPR002477">
    <property type="entry name" value="Peptidoglycan-bd-like"/>
</dbReference>
<dbReference type="Pfam" id="PF01471">
    <property type="entry name" value="PG_binding_1"/>
    <property type="match status" value="2"/>
</dbReference>
<dbReference type="SUPFAM" id="SSF52129">
    <property type="entry name" value="Caspase-like"/>
    <property type="match status" value="1"/>
</dbReference>
<name>A0A238KTR3_9RHOB</name>
<accession>A0A238KTR3</accession>
<evidence type="ECO:0000259" key="3">
    <source>
        <dbReference type="Pfam" id="PF00656"/>
    </source>
</evidence>
<proteinExistence type="predicted"/>
<keyword evidence="2" id="KW-0732">Signal</keyword>
<gene>
    <name evidence="5" type="ORF">COL8621_03001</name>
</gene>
<feature type="coiled-coil region" evidence="1">
    <location>
        <begin position="338"/>
        <end position="370"/>
    </location>
</feature>
<feature type="domain" description="Peptidoglycan binding-like" evidence="4">
    <location>
        <begin position="289"/>
        <end position="344"/>
    </location>
</feature>
<dbReference type="Proteomes" id="UP000202922">
    <property type="component" value="Unassembled WGS sequence"/>
</dbReference>
<dbReference type="InterPro" id="IPR011600">
    <property type="entry name" value="Pept_C14_caspase"/>
</dbReference>
<evidence type="ECO:0000259" key="4">
    <source>
        <dbReference type="Pfam" id="PF01471"/>
    </source>
</evidence>